<dbReference type="InterPro" id="IPR052968">
    <property type="entry name" value="Nucleotide_metab_enz"/>
</dbReference>
<dbReference type="EMBL" id="CP001742">
    <property type="protein sequence ID" value="ADL18880.1"/>
    <property type="molecule type" value="Genomic_DNA"/>
</dbReference>
<dbReference type="Gene3D" id="3.10.310.30">
    <property type="match status" value="1"/>
</dbReference>
<evidence type="ECO:0000313" key="3">
    <source>
        <dbReference type="Proteomes" id="UP000000346"/>
    </source>
</evidence>
<name>D9Q0P2_ACIS3</name>
<keyword evidence="2" id="KW-0378">Hydrolase</keyword>
<reference evidence="2 3" key="1">
    <citation type="journal article" date="2010" name="Appl. Environ. Microbiol.">
        <title>The genome sequence of the crenarchaeon Acidilobus saccharovorans supports a new order, Acidilobales, and suggests an important ecological role in terrestrial acidic hot springs.</title>
        <authorList>
            <person name="Mardanov A.V."/>
            <person name="Svetlitchnyi V.A."/>
            <person name="Beletsky A.V."/>
            <person name="Prokofeva M.I."/>
            <person name="Bonch-Osmolovskaya E.A."/>
            <person name="Ravin N.V."/>
            <person name="Skryabin K.G."/>
        </authorList>
    </citation>
    <scope>NUCLEOTIDE SEQUENCE [LARGE SCALE GENOMIC DNA]</scope>
    <source>
        <strain evidence="3">DSM 16705 / JCM 18335 / VKM B-2471 / 345-15</strain>
    </source>
</reference>
<dbReference type="InterPro" id="IPR038763">
    <property type="entry name" value="DHH_sf"/>
</dbReference>
<dbReference type="KEGG" id="asc:ASAC_0473"/>
<evidence type="ECO:0000259" key="1">
    <source>
        <dbReference type="Pfam" id="PF02272"/>
    </source>
</evidence>
<dbReference type="HOGENOM" id="CLU_076809_0_0_2"/>
<dbReference type="STRING" id="666510.ASAC_0473"/>
<dbReference type="SUPFAM" id="SSF64182">
    <property type="entry name" value="DHH phosphoesterases"/>
    <property type="match status" value="1"/>
</dbReference>
<dbReference type="RefSeq" id="WP_013266392.1">
    <property type="nucleotide sequence ID" value="NC_014374.1"/>
</dbReference>
<dbReference type="OrthoDB" id="18016at2157"/>
<dbReference type="GeneID" id="9498703"/>
<dbReference type="GO" id="GO:0016787">
    <property type="term" value="F:hydrolase activity"/>
    <property type="evidence" value="ECO:0007669"/>
    <property type="project" value="UniProtKB-KW"/>
</dbReference>
<protein>
    <submittedName>
        <fullName evidence="2">Predicted phosphohydrolase, DHH superfamily</fullName>
    </submittedName>
</protein>
<gene>
    <name evidence="2" type="ordered locus">ASAC_0473</name>
</gene>
<dbReference type="InParanoid" id="D9Q0P2"/>
<feature type="domain" description="DHHA1" evidence="1">
    <location>
        <begin position="248"/>
        <end position="305"/>
    </location>
</feature>
<dbReference type="Pfam" id="PF02272">
    <property type="entry name" value="DHHA1"/>
    <property type="match status" value="1"/>
</dbReference>
<keyword evidence="3" id="KW-1185">Reference proteome</keyword>
<dbReference type="InterPro" id="IPR003156">
    <property type="entry name" value="DHHA1_dom"/>
</dbReference>
<dbReference type="AlphaFoldDB" id="D9Q0P2"/>
<dbReference type="eggNOG" id="arCOG00423">
    <property type="taxonomic scope" value="Archaea"/>
</dbReference>
<organism evidence="2 3">
    <name type="scientific">Acidilobus saccharovorans (strain DSM 16705 / JCM 18335 / VKM B-2471 / 345-15)</name>
    <dbReference type="NCBI Taxonomy" id="666510"/>
    <lineage>
        <taxon>Archaea</taxon>
        <taxon>Thermoproteota</taxon>
        <taxon>Thermoprotei</taxon>
        <taxon>Acidilobales</taxon>
        <taxon>Acidilobaceae</taxon>
        <taxon>Acidilobus</taxon>
    </lineage>
</organism>
<sequence length="353" mass="38684">MELQPRTDRRIVIITHNDLDGAAAAASYLRIVGVKPQDAVVLFAEPYNVDQVIDRLTPYLEPHTTVAFMDIGFNSQSTPRAIDRLRSAAVKDLEVEWYDHHVWAEEDVNAVQKLGARLFVDRSTCGAGVVIRYASKLYGVEVDDFMNRLEKAVCAADLWRWDDPLAPKLFRASTSPPDTRNGQWKEKLVEKFFNGVLWDDELQARLEGYLKEELANSSAELKNSYSASSNGCVIASVVRDSDLPSDSILGSMLVSRAHANAAALIKRKGFRRVSLSLRSRGGANVQVIARRLGGGGHPRASGASIILPLHVALLGMISRKYIAKYVSQRLLEVAMATGACKSTADAGGQGNSM</sequence>
<accession>D9Q0P2</accession>
<dbReference type="PANTHER" id="PTHR42146:SF1">
    <property type="entry name" value="OLIGORIBONUCLEASE NRNB"/>
    <property type="match status" value="1"/>
</dbReference>
<proteinExistence type="predicted"/>
<evidence type="ECO:0000313" key="2">
    <source>
        <dbReference type="EMBL" id="ADL18880.1"/>
    </source>
</evidence>
<dbReference type="GO" id="GO:0003676">
    <property type="term" value="F:nucleic acid binding"/>
    <property type="evidence" value="ECO:0007669"/>
    <property type="project" value="InterPro"/>
</dbReference>
<dbReference type="Proteomes" id="UP000000346">
    <property type="component" value="Chromosome"/>
</dbReference>
<dbReference type="PANTHER" id="PTHR42146">
    <property type="entry name" value="3',5'-CYCLIC-NUCLEOTIDE PHOSPHODIESTERASE"/>
    <property type="match status" value="1"/>
</dbReference>